<name>A0A444YB87_ARAHY</name>
<proteinExistence type="predicted"/>
<keyword evidence="3" id="KW-1185">Reference proteome</keyword>
<feature type="region of interest" description="Disordered" evidence="1">
    <location>
        <begin position="1"/>
        <end position="24"/>
    </location>
</feature>
<dbReference type="AlphaFoldDB" id="A0A444YB87"/>
<accession>A0A444YB87</accession>
<dbReference type="Proteomes" id="UP000289738">
    <property type="component" value="Chromosome B07"/>
</dbReference>
<feature type="region of interest" description="Disordered" evidence="1">
    <location>
        <begin position="56"/>
        <end position="90"/>
    </location>
</feature>
<organism evidence="2 3">
    <name type="scientific">Arachis hypogaea</name>
    <name type="common">Peanut</name>
    <dbReference type="NCBI Taxonomy" id="3818"/>
    <lineage>
        <taxon>Eukaryota</taxon>
        <taxon>Viridiplantae</taxon>
        <taxon>Streptophyta</taxon>
        <taxon>Embryophyta</taxon>
        <taxon>Tracheophyta</taxon>
        <taxon>Spermatophyta</taxon>
        <taxon>Magnoliopsida</taxon>
        <taxon>eudicotyledons</taxon>
        <taxon>Gunneridae</taxon>
        <taxon>Pentapetalae</taxon>
        <taxon>rosids</taxon>
        <taxon>fabids</taxon>
        <taxon>Fabales</taxon>
        <taxon>Fabaceae</taxon>
        <taxon>Papilionoideae</taxon>
        <taxon>50 kb inversion clade</taxon>
        <taxon>dalbergioids sensu lato</taxon>
        <taxon>Dalbergieae</taxon>
        <taxon>Pterocarpus clade</taxon>
        <taxon>Arachis</taxon>
    </lineage>
</organism>
<protein>
    <submittedName>
        <fullName evidence="2">Uncharacterized protein</fullName>
    </submittedName>
</protein>
<reference evidence="2 3" key="1">
    <citation type="submission" date="2019-01" db="EMBL/GenBank/DDBJ databases">
        <title>Sequencing of cultivated peanut Arachis hypogaea provides insights into genome evolution and oil improvement.</title>
        <authorList>
            <person name="Chen X."/>
        </authorList>
    </citation>
    <scope>NUCLEOTIDE SEQUENCE [LARGE SCALE GENOMIC DNA]</scope>
    <source>
        <strain evidence="3">cv. Fuhuasheng</strain>
        <tissue evidence="2">Leaves</tissue>
    </source>
</reference>
<feature type="compositionally biased region" description="Basic and acidic residues" evidence="1">
    <location>
        <begin position="75"/>
        <end position="89"/>
    </location>
</feature>
<comment type="caution">
    <text evidence="2">The sequence shown here is derived from an EMBL/GenBank/DDBJ whole genome shotgun (WGS) entry which is preliminary data.</text>
</comment>
<feature type="compositionally biased region" description="Polar residues" evidence="1">
    <location>
        <begin position="56"/>
        <end position="73"/>
    </location>
</feature>
<sequence length="125" mass="13869">MPYVNLGSESDPLFQGQADESSINKPADSMLSLVEESASGLTQQKMMVVRMETHLQSEPLSTLSFTDSSQEETLNQEREPESQKRKSPEIPKLIEQLEELVEKIANSGVKTALDFAEGKSPPMEQ</sequence>
<dbReference type="EMBL" id="SDMP01000017">
    <property type="protein sequence ID" value="RYQ99077.1"/>
    <property type="molecule type" value="Genomic_DNA"/>
</dbReference>
<evidence type="ECO:0000256" key="1">
    <source>
        <dbReference type="SAM" id="MobiDB-lite"/>
    </source>
</evidence>
<gene>
    <name evidence="2" type="ORF">Ahy_B07g086935</name>
</gene>
<evidence type="ECO:0000313" key="2">
    <source>
        <dbReference type="EMBL" id="RYQ99077.1"/>
    </source>
</evidence>
<evidence type="ECO:0000313" key="3">
    <source>
        <dbReference type="Proteomes" id="UP000289738"/>
    </source>
</evidence>